<evidence type="ECO:0000256" key="1">
    <source>
        <dbReference type="SAM" id="MobiDB-lite"/>
    </source>
</evidence>
<dbReference type="Pfam" id="PF06970">
    <property type="entry name" value="RepA_N"/>
    <property type="match status" value="1"/>
</dbReference>
<reference evidence="3" key="1">
    <citation type="journal article" date="2021" name="PeerJ">
        <title>Extensive microbial diversity within the chicken gut microbiome revealed by metagenomics and culture.</title>
        <authorList>
            <person name="Gilroy R."/>
            <person name="Ravi A."/>
            <person name="Getino M."/>
            <person name="Pursley I."/>
            <person name="Horton D.L."/>
            <person name="Alikhan N.F."/>
            <person name="Baker D."/>
            <person name="Gharbi K."/>
            <person name="Hall N."/>
            <person name="Watson M."/>
            <person name="Adriaenssens E.M."/>
            <person name="Foster-Nyarko E."/>
            <person name="Jarju S."/>
            <person name="Secka A."/>
            <person name="Antonio M."/>
            <person name="Oren A."/>
            <person name="Chaudhuri R.R."/>
            <person name="La Ragione R."/>
            <person name="Hildebrand F."/>
            <person name="Pallen M.J."/>
        </authorList>
    </citation>
    <scope>NUCLEOTIDE SEQUENCE</scope>
    <source>
        <strain evidence="3">USAMLcec2-132</strain>
    </source>
</reference>
<feature type="region of interest" description="Disordered" evidence="1">
    <location>
        <begin position="23"/>
        <end position="43"/>
    </location>
</feature>
<dbReference type="InterPro" id="IPR010724">
    <property type="entry name" value="RepA_N"/>
</dbReference>
<protein>
    <submittedName>
        <fullName evidence="3">Replication initiator protein A</fullName>
    </submittedName>
</protein>
<name>A0A9D2NG70_9FIRM</name>
<dbReference type="Proteomes" id="UP000823891">
    <property type="component" value="Unassembled WGS sequence"/>
</dbReference>
<organism evidence="3 4">
    <name type="scientific">Candidatus Eisenbergiella merdavium</name>
    <dbReference type="NCBI Taxonomy" id="2838551"/>
    <lineage>
        <taxon>Bacteria</taxon>
        <taxon>Bacillati</taxon>
        <taxon>Bacillota</taxon>
        <taxon>Clostridia</taxon>
        <taxon>Lachnospirales</taxon>
        <taxon>Lachnospiraceae</taxon>
        <taxon>Eisenbergiella</taxon>
    </lineage>
</organism>
<evidence type="ECO:0000313" key="4">
    <source>
        <dbReference type="Proteomes" id="UP000823891"/>
    </source>
</evidence>
<dbReference type="SUPFAM" id="SSF46785">
    <property type="entry name" value="Winged helix' DNA-binding domain"/>
    <property type="match status" value="1"/>
</dbReference>
<dbReference type="InterPro" id="IPR011991">
    <property type="entry name" value="ArsR-like_HTH"/>
</dbReference>
<dbReference type="InterPro" id="IPR036390">
    <property type="entry name" value="WH_DNA-bd_sf"/>
</dbReference>
<proteinExistence type="predicted"/>
<evidence type="ECO:0000259" key="2">
    <source>
        <dbReference type="Pfam" id="PF06970"/>
    </source>
</evidence>
<gene>
    <name evidence="3" type="ORF">H9761_06715</name>
</gene>
<dbReference type="AlphaFoldDB" id="A0A9D2NG70"/>
<dbReference type="CDD" id="cd00090">
    <property type="entry name" value="HTH_ARSR"/>
    <property type="match status" value="1"/>
</dbReference>
<dbReference type="EMBL" id="DWWS01000022">
    <property type="protein sequence ID" value="HJC23380.1"/>
    <property type="molecule type" value="Genomic_DNA"/>
</dbReference>
<sequence length="294" mass="32768">MSATVSHTIPFAASAAAPVSRVSGRPLSTARPLFPRGQSRPPGKGATLIAEYITAETKLPPYLPYPRFLLKMDISQTAKLLYALLLDRSTLSQKNGWQDDEGRIYVFYPVAEIAEILDKSTMTVQSALKELDMAGLLERERSGFSAPNRLYVKLPPVLKISLPMTYEKLYISPKENFTDDVKKTLDMTQRKLYPNQTTINNLTESQTMGVSGEPPAPAYGRYGNIYLSETEYAKLQADFPDRLERLIEEMSRYLAANGKTYQNYAAALRIWADNDKKGAGTGLPDYSCEEGESL</sequence>
<comment type="caution">
    <text evidence="3">The sequence shown here is derived from an EMBL/GenBank/DDBJ whole genome shotgun (WGS) entry which is preliminary data.</text>
</comment>
<feature type="domain" description="Replication initiator A N-terminal" evidence="2">
    <location>
        <begin position="73"/>
        <end position="131"/>
    </location>
</feature>
<reference evidence="3" key="2">
    <citation type="submission" date="2021-04" db="EMBL/GenBank/DDBJ databases">
        <authorList>
            <person name="Gilroy R."/>
        </authorList>
    </citation>
    <scope>NUCLEOTIDE SEQUENCE</scope>
    <source>
        <strain evidence="3">USAMLcec2-132</strain>
    </source>
</reference>
<accession>A0A9D2NG70</accession>
<evidence type="ECO:0000313" key="3">
    <source>
        <dbReference type="EMBL" id="HJC23380.1"/>
    </source>
</evidence>